<feature type="active site" evidence="3">
    <location>
        <position position="79"/>
    </location>
</feature>
<dbReference type="Proteomes" id="UP001280581">
    <property type="component" value="Unassembled WGS sequence"/>
</dbReference>
<sequence length="446" mass="49032">MRKAMASFTSGLLCAYAVLGQALNCGVQNEAMIHDRIERAATSHAHTIKIPVYNDMAKQHLSINLTVGTPPQEFSIMPDTASPFLWVPSASSPACTPNCPLPVWNPNASSTAVDIHEIFNVSYGLTPDNIMLGEFYNDTIGIGSAQIPQHPVALVEVIDTIYDAQTWGIVGLGSNLANRDVNVPVVLWDYLYRLGHIQKRLFSVWLNSQDAKEGTILFGGVEKFKAKGKLKSAPLASVVPTPDGDSFVEWSVTLNSLTRRHGQSSYEEPITNRTYTALLDTGSPNMYVPQDIYEIIAAPLHVTLRTYRNTSYVPCSFRSSPGSLQFEFAGRDGTQGPQIRVPYSEIIYRFGMPANLGEVEELLKKCAELVEEKEPGTLRYQINRETKGDAPSIVVLETYKDAASMQAHGASDHYKELGSAIKQEDLLAEPIKVLFTKDVGGYTSKL</sequence>
<dbReference type="PANTHER" id="PTHR47966:SF51">
    <property type="entry name" value="BETA-SITE APP-CLEAVING ENZYME, ISOFORM A-RELATED"/>
    <property type="match status" value="1"/>
</dbReference>
<accession>A0AAN6LWI4</accession>
<dbReference type="CDD" id="cd05471">
    <property type="entry name" value="pepsin_like"/>
    <property type="match status" value="1"/>
</dbReference>
<dbReference type="SUPFAM" id="SSF50630">
    <property type="entry name" value="Acid proteases"/>
    <property type="match status" value="1"/>
</dbReference>
<dbReference type="Gene3D" id="2.40.70.10">
    <property type="entry name" value="Acid Proteases"/>
    <property type="match status" value="2"/>
</dbReference>
<evidence type="ECO:0000256" key="5">
    <source>
        <dbReference type="SAM" id="SignalP"/>
    </source>
</evidence>
<protein>
    <recommendedName>
        <fullName evidence="10">ABM domain-containing protein</fullName>
    </recommendedName>
</protein>
<evidence type="ECO:0008006" key="10">
    <source>
        <dbReference type="Google" id="ProtNLM"/>
    </source>
</evidence>
<keyword evidence="2 4" id="KW-0064">Aspartyl protease</keyword>
<evidence type="ECO:0000313" key="9">
    <source>
        <dbReference type="Proteomes" id="UP001280581"/>
    </source>
</evidence>
<evidence type="ECO:0000256" key="3">
    <source>
        <dbReference type="PIRSR" id="PIRSR601461-1"/>
    </source>
</evidence>
<comment type="similarity">
    <text evidence="1 4">Belongs to the peptidase A1 family.</text>
</comment>
<comment type="caution">
    <text evidence="8">The sequence shown here is derived from an EMBL/GenBank/DDBJ whole genome shotgun (WGS) entry which is preliminary data.</text>
</comment>
<dbReference type="AlphaFoldDB" id="A0AAN6LWI4"/>
<evidence type="ECO:0000256" key="2">
    <source>
        <dbReference type="ARBA" id="ARBA00022750"/>
    </source>
</evidence>
<dbReference type="InterPro" id="IPR007138">
    <property type="entry name" value="ABM_dom"/>
</dbReference>
<gene>
    <name evidence="8" type="ORF">GRF29_77g1097395</name>
</gene>
<evidence type="ECO:0000259" key="7">
    <source>
        <dbReference type="PROSITE" id="PS51767"/>
    </source>
</evidence>
<dbReference type="SUPFAM" id="SSF54909">
    <property type="entry name" value="Dimeric alpha+beta barrel"/>
    <property type="match status" value="1"/>
</dbReference>
<keyword evidence="4" id="KW-0378">Hydrolase</keyword>
<dbReference type="InterPro" id="IPR033121">
    <property type="entry name" value="PEPTIDASE_A1"/>
</dbReference>
<feature type="domain" description="ABM" evidence="6">
    <location>
        <begin position="343"/>
        <end position="435"/>
    </location>
</feature>
<keyword evidence="5" id="KW-0732">Signal</keyword>
<evidence type="ECO:0000313" key="8">
    <source>
        <dbReference type="EMBL" id="KAK3208561.1"/>
    </source>
</evidence>
<organism evidence="8 9">
    <name type="scientific">Pseudopithomyces chartarum</name>
    <dbReference type="NCBI Taxonomy" id="1892770"/>
    <lineage>
        <taxon>Eukaryota</taxon>
        <taxon>Fungi</taxon>
        <taxon>Dikarya</taxon>
        <taxon>Ascomycota</taxon>
        <taxon>Pezizomycotina</taxon>
        <taxon>Dothideomycetes</taxon>
        <taxon>Pleosporomycetidae</taxon>
        <taxon>Pleosporales</taxon>
        <taxon>Massarineae</taxon>
        <taxon>Didymosphaeriaceae</taxon>
        <taxon>Pseudopithomyces</taxon>
    </lineage>
</organism>
<feature type="chain" id="PRO_5042895562" description="ABM domain-containing protein" evidence="5">
    <location>
        <begin position="21"/>
        <end position="446"/>
    </location>
</feature>
<dbReference type="PRINTS" id="PR00792">
    <property type="entry name" value="PEPSIN"/>
</dbReference>
<dbReference type="PANTHER" id="PTHR47966">
    <property type="entry name" value="BETA-SITE APP-CLEAVING ENZYME, ISOFORM A-RELATED"/>
    <property type="match status" value="1"/>
</dbReference>
<reference evidence="8 9" key="1">
    <citation type="submission" date="2021-02" db="EMBL/GenBank/DDBJ databases">
        <title>Genome assembly of Pseudopithomyces chartarum.</title>
        <authorList>
            <person name="Jauregui R."/>
            <person name="Singh J."/>
            <person name="Voisey C."/>
        </authorList>
    </citation>
    <scope>NUCLEOTIDE SEQUENCE [LARGE SCALE GENOMIC DNA]</scope>
    <source>
        <strain evidence="8 9">AGR01</strain>
    </source>
</reference>
<dbReference type="PROSITE" id="PS51767">
    <property type="entry name" value="PEPTIDASE_A1"/>
    <property type="match status" value="1"/>
</dbReference>
<evidence type="ECO:0000259" key="6">
    <source>
        <dbReference type="PROSITE" id="PS51725"/>
    </source>
</evidence>
<dbReference type="InterPro" id="IPR021109">
    <property type="entry name" value="Peptidase_aspartic_dom_sf"/>
</dbReference>
<proteinExistence type="inferred from homology"/>
<feature type="domain" description="Peptidase A1" evidence="7">
    <location>
        <begin position="61"/>
        <end position="411"/>
    </location>
</feature>
<dbReference type="InterPro" id="IPR001461">
    <property type="entry name" value="Aspartic_peptidase_A1"/>
</dbReference>
<dbReference type="InterPro" id="IPR001969">
    <property type="entry name" value="Aspartic_peptidase_AS"/>
</dbReference>
<feature type="active site" evidence="3">
    <location>
        <position position="280"/>
    </location>
</feature>
<keyword evidence="4" id="KW-0645">Protease</keyword>
<dbReference type="Pfam" id="PF03992">
    <property type="entry name" value="ABM"/>
    <property type="match status" value="1"/>
</dbReference>
<dbReference type="GO" id="GO:0004190">
    <property type="term" value="F:aspartic-type endopeptidase activity"/>
    <property type="evidence" value="ECO:0007669"/>
    <property type="project" value="UniProtKB-KW"/>
</dbReference>
<dbReference type="Gene3D" id="3.30.70.100">
    <property type="match status" value="1"/>
</dbReference>
<dbReference type="InterPro" id="IPR011008">
    <property type="entry name" value="Dimeric_a/b-barrel"/>
</dbReference>
<name>A0AAN6LWI4_9PLEO</name>
<evidence type="ECO:0000256" key="1">
    <source>
        <dbReference type="ARBA" id="ARBA00007447"/>
    </source>
</evidence>
<dbReference type="PROSITE" id="PS00141">
    <property type="entry name" value="ASP_PROTEASE"/>
    <property type="match status" value="1"/>
</dbReference>
<dbReference type="InterPro" id="IPR034164">
    <property type="entry name" value="Pepsin-like_dom"/>
</dbReference>
<dbReference type="PROSITE" id="PS51725">
    <property type="entry name" value="ABM"/>
    <property type="match status" value="1"/>
</dbReference>
<dbReference type="GO" id="GO:0006508">
    <property type="term" value="P:proteolysis"/>
    <property type="evidence" value="ECO:0007669"/>
    <property type="project" value="UniProtKB-KW"/>
</dbReference>
<dbReference type="EMBL" id="WVTA01000007">
    <property type="protein sequence ID" value="KAK3208561.1"/>
    <property type="molecule type" value="Genomic_DNA"/>
</dbReference>
<evidence type="ECO:0000256" key="4">
    <source>
        <dbReference type="RuleBase" id="RU000454"/>
    </source>
</evidence>
<keyword evidence="9" id="KW-1185">Reference proteome</keyword>
<dbReference type="Pfam" id="PF00026">
    <property type="entry name" value="Asp"/>
    <property type="match status" value="1"/>
</dbReference>
<dbReference type="GO" id="GO:0000324">
    <property type="term" value="C:fungal-type vacuole"/>
    <property type="evidence" value="ECO:0007669"/>
    <property type="project" value="TreeGrafter"/>
</dbReference>
<feature type="signal peptide" evidence="5">
    <location>
        <begin position="1"/>
        <end position="20"/>
    </location>
</feature>